<dbReference type="OMA" id="ARIMLAM"/>
<dbReference type="OrthoDB" id="2794337at2759"/>
<dbReference type="Proteomes" id="UP000218811">
    <property type="component" value="Unassembled WGS sequence"/>
</dbReference>
<gene>
    <name evidence="1" type="ORF">WOLCODRAFT_164452</name>
</gene>
<sequence>MSTQPFAAQWHAALAEKSCPPAYDDAPSLADARIDVRRFFAAAALQLAHTPRVGVKHPLYREWQTIEERYILLERQARYNAGQCALFLTNTVSALGQQPHASPAIGDPQSAFFEILRILSVHRDAAAHIQDGLYELQAAVSAFPAKVLEAANRPAARGALGALLSLGRKRVTQPCQTGTDLVIGVSKSHLAGHATPLPFNGLTKVPTYYVLAGEKPHDVAALSPAYGVDDECARLQGALAGAEVAWRAVAEACGTLYSTVHLGSLTSSKVVRDDYLQAARPISEQVAAQLRAFAQAPQ</sequence>
<keyword evidence="2" id="KW-1185">Reference proteome</keyword>
<reference evidence="1 2" key="1">
    <citation type="journal article" date="2012" name="Science">
        <title>The Paleozoic origin of enzymatic lignin decomposition reconstructed from 31 fungal genomes.</title>
        <authorList>
            <person name="Floudas D."/>
            <person name="Binder M."/>
            <person name="Riley R."/>
            <person name="Barry K."/>
            <person name="Blanchette R.A."/>
            <person name="Henrissat B."/>
            <person name="Martinez A.T."/>
            <person name="Otillar R."/>
            <person name="Spatafora J.W."/>
            <person name="Yadav J.S."/>
            <person name="Aerts A."/>
            <person name="Benoit I."/>
            <person name="Boyd A."/>
            <person name="Carlson A."/>
            <person name="Copeland A."/>
            <person name="Coutinho P.M."/>
            <person name="de Vries R.P."/>
            <person name="Ferreira P."/>
            <person name="Findley K."/>
            <person name="Foster B."/>
            <person name="Gaskell J."/>
            <person name="Glotzer D."/>
            <person name="Gorecki P."/>
            <person name="Heitman J."/>
            <person name="Hesse C."/>
            <person name="Hori C."/>
            <person name="Igarashi K."/>
            <person name="Jurgens J.A."/>
            <person name="Kallen N."/>
            <person name="Kersten P."/>
            <person name="Kohler A."/>
            <person name="Kuees U."/>
            <person name="Kumar T.K.A."/>
            <person name="Kuo A."/>
            <person name="LaButti K."/>
            <person name="Larrondo L.F."/>
            <person name="Lindquist E."/>
            <person name="Ling A."/>
            <person name="Lombard V."/>
            <person name="Lucas S."/>
            <person name="Lundell T."/>
            <person name="Martin R."/>
            <person name="McLaughlin D.J."/>
            <person name="Morgenstern I."/>
            <person name="Morin E."/>
            <person name="Murat C."/>
            <person name="Nagy L.G."/>
            <person name="Nolan M."/>
            <person name="Ohm R.A."/>
            <person name="Patyshakuliyeva A."/>
            <person name="Rokas A."/>
            <person name="Ruiz-Duenas F.J."/>
            <person name="Sabat G."/>
            <person name="Salamov A."/>
            <person name="Samejima M."/>
            <person name="Schmutz J."/>
            <person name="Slot J.C."/>
            <person name="St John F."/>
            <person name="Stenlid J."/>
            <person name="Sun H."/>
            <person name="Sun S."/>
            <person name="Syed K."/>
            <person name="Tsang A."/>
            <person name="Wiebenga A."/>
            <person name="Young D."/>
            <person name="Pisabarro A."/>
            <person name="Eastwood D.C."/>
            <person name="Martin F."/>
            <person name="Cullen D."/>
            <person name="Grigoriev I.V."/>
            <person name="Hibbett D.S."/>
        </authorList>
    </citation>
    <scope>NUCLEOTIDE SEQUENCE [LARGE SCALE GENOMIC DNA]</scope>
    <source>
        <strain evidence="1 2">MD-104</strain>
    </source>
</reference>
<protein>
    <submittedName>
        <fullName evidence="1">Uncharacterized protein</fullName>
    </submittedName>
</protein>
<name>A0A2H3K4W3_WOLCO</name>
<organism evidence="1 2">
    <name type="scientific">Wolfiporia cocos (strain MD-104)</name>
    <name type="common">Brown rot fungus</name>
    <dbReference type="NCBI Taxonomy" id="742152"/>
    <lineage>
        <taxon>Eukaryota</taxon>
        <taxon>Fungi</taxon>
        <taxon>Dikarya</taxon>
        <taxon>Basidiomycota</taxon>
        <taxon>Agaricomycotina</taxon>
        <taxon>Agaricomycetes</taxon>
        <taxon>Polyporales</taxon>
        <taxon>Phaeolaceae</taxon>
        <taxon>Wolfiporia</taxon>
    </lineage>
</organism>
<accession>A0A2H3K4W3</accession>
<evidence type="ECO:0000313" key="2">
    <source>
        <dbReference type="Proteomes" id="UP000218811"/>
    </source>
</evidence>
<evidence type="ECO:0000313" key="1">
    <source>
        <dbReference type="EMBL" id="PCH43457.1"/>
    </source>
</evidence>
<dbReference type="AlphaFoldDB" id="A0A2H3K4W3"/>
<dbReference type="EMBL" id="KB468146">
    <property type="protein sequence ID" value="PCH43457.1"/>
    <property type="molecule type" value="Genomic_DNA"/>
</dbReference>
<proteinExistence type="predicted"/>